<dbReference type="PROSITE" id="PS51318">
    <property type="entry name" value="TAT"/>
    <property type="match status" value="1"/>
</dbReference>
<feature type="chain" id="PRO_5046730649" evidence="1">
    <location>
        <begin position="28"/>
        <end position="174"/>
    </location>
</feature>
<protein>
    <submittedName>
        <fullName evidence="2">Uncharacterized protein</fullName>
    </submittedName>
</protein>
<keyword evidence="3" id="KW-1185">Reference proteome</keyword>
<dbReference type="EMBL" id="BAAAYX010000012">
    <property type="protein sequence ID" value="GAA3707797.1"/>
    <property type="molecule type" value="Genomic_DNA"/>
</dbReference>
<feature type="signal peptide" evidence="1">
    <location>
        <begin position="1"/>
        <end position="27"/>
    </location>
</feature>
<keyword evidence="1" id="KW-0732">Signal</keyword>
<reference evidence="3" key="1">
    <citation type="journal article" date="2019" name="Int. J. Syst. Evol. Microbiol.">
        <title>The Global Catalogue of Microorganisms (GCM) 10K type strain sequencing project: providing services to taxonomists for standard genome sequencing and annotation.</title>
        <authorList>
            <consortium name="The Broad Institute Genomics Platform"/>
            <consortium name="The Broad Institute Genome Sequencing Center for Infectious Disease"/>
            <person name="Wu L."/>
            <person name="Ma J."/>
        </authorList>
    </citation>
    <scope>NUCLEOTIDE SEQUENCE [LARGE SCALE GENOMIC DNA]</scope>
    <source>
        <strain evidence="3">JCM 16548</strain>
    </source>
</reference>
<sequence>MITRRAALAAGLAVAAGLTLSPRPARASEVTVGDLVLEVPTGVVAADPGEPLGRNWQWRGRTDDSQITPRGVVLARADLDTAEPVEVLGLLLASTAAGLLPGIQLTGRRSRVVQGSQQTRFAVSYALDRSRRYTGELVIAERAEAPSGLVVVLGDATVPTSFVVGVLDSVRWRR</sequence>
<evidence type="ECO:0000256" key="1">
    <source>
        <dbReference type="SAM" id="SignalP"/>
    </source>
</evidence>
<dbReference type="InterPro" id="IPR006311">
    <property type="entry name" value="TAT_signal"/>
</dbReference>
<evidence type="ECO:0000313" key="2">
    <source>
        <dbReference type="EMBL" id="GAA3707797.1"/>
    </source>
</evidence>
<accession>A0ABP7DNS5</accession>
<gene>
    <name evidence="2" type="ORF">GCM10022204_27230</name>
</gene>
<comment type="caution">
    <text evidence="2">The sequence shown here is derived from an EMBL/GenBank/DDBJ whole genome shotgun (WGS) entry which is preliminary data.</text>
</comment>
<proteinExistence type="predicted"/>
<organism evidence="2 3">
    <name type="scientific">Microlunatus aurantiacus</name>
    <dbReference type="NCBI Taxonomy" id="446786"/>
    <lineage>
        <taxon>Bacteria</taxon>
        <taxon>Bacillati</taxon>
        <taxon>Actinomycetota</taxon>
        <taxon>Actinomycetes</taxon>
        <taxon>Propionibacteriales</taxon>
        <taxon>Propionibacteriaceae</taxon>
        <taxon>Microlunatus</taxon>
    </lineage>
</organism>
<dbReference type="Proteomes" id="UP001500051">
    <property type="component" value="Unassembled WGS sequence"/>
</dbReference>
<evidence type="ECO:0000313" key="3">
    <source>
        <dbReference type="Proteomes" id="UP001500051"/>
    </source>
</evidence>
<name>A0ABP7DNS5_9ACTN</name>